<dbReference type="PROSITE" id="PS50805">
    <property type="entry name" value="KRAB"/>
    <property type="match status" value="1"/>
</dbReference>
<feature type="domain" description="C2H2-type" evidence="11">
    <location>
        <begin position="65"/>
        <end position="89"/>
    </location>
</feature>
<comment type="subcellular location">
    <subcellularLocation>
        <location evidence="1">Nucleus</location>
    </subcellularLocation>
</comment>
<dbReference type="FunFam" id="3.30.160.60:FF:002402">
    <property type="entry name" value="Zinc finger protein 347"/>
    <property type="match status" value="1"/>
</dbReference>
<dbReference type="GO" id="GO:0005634">
    <property type="term" value="C:nucleus"/>
    <property type="evidence" value="ECO:0007669"/>
    <property type="project" value="UniProtKB-SubCell"/>
</dbReference>
<evidence type="ECO:0000256" key="7">
    <source>
        <dbReference type="ARBA" id="ARBA00023125"/>
    </source>
</evidence>
<protein>
    <submittedName>
        <fullName evidence="14">Zinc finger protein 120-like</fullName>
    </submittedName>
</protein>
<dbReference type="FunFam" id="3.30.160.60:FF:000087">
    <property type="entry name" value="Zinc finger protein 354B"/>
    <property type="match status" value="1"/>
</dbReference>
<dbReference type="SUPFAM" id="SSF109640">
    <property type="entry name" value="KRAB domain (Kruppel-associated box)"/>
    <property type="match status" value="1"/>
</dbReference>
<dbReference type="Proteomes" id="UP001108280">
    <property type="component" value="Chromosome 6"/>
</dbReference>
<reference evidence="13" key="2">
    <citation type="journal article" date="2020" name="Biotechnol. Bioeng.">
        <title>Chromosome-scale scaffolds for the Chinese hamster reference genome assembly to facilitate the study of the CHO epigenome.</title>
        <authorList>
            <person name="Hilliard W."/>
            <person name="MacDonald M."/>
            <person name="Lee K.H."/>
        </authorList>
    </citation>
    <scope>NUCLEOTIDE SEQUENCE [LARGE SCALE GENOMIC DNA]</scope>
    <source>
        <strain evidence="13">17A/GY</strain>
    </source>
</reference>
<evidence type="ECO:0000256" key="5">
    <source>
        <dbReference type="ARBA" id="ARBA00022833"/>
    </source>
</evidence>
<evidence type="ECO:0000256" key="8">
    <source>
        <dbReference type="ARBA" id="ARBA00023163"/>
    </source>
</evidence>
<dbReference type="Gene3D" id="6.10.140.140">
    <property type="match status" value="1"/>
</dbReference>
<dbReference type="PROSITE" id="PS00028">
    <property type="entry name" value="ZINC_FINGER_C2H2_1"/>
    <property type="match status" value="1"/>
</dbReference>
<keyword evidence="2" id="KW-0479">Metal-binding</keyword>
<dbReference type="Gene3D" id="3.30.160.60">
    <property type="entry name" value="Classic Zinc Finger"/>
    <property type="match status" value="3"/>
</dbReference>
<dbReference type="InterPro" id="IPR013087">
    <property type="entry name" value="Znf_C2H2_type"/>
</dbReference>
<dbReference type="AlphaFoldDB" id="A0A9J7K000"/>
<reference evidence="13" key="1">
    <citation type="journal article" date="2018" name="Biotechnol. Bioeng.">
        <title>A reference genome of the Chinese hamster based on a hybrid assembly strategy.</title>
        <authorList>
            <person name="Rupp O."/>
            <person name="MacDonald M.L."/>
            <person name="Li S."/>
            <person name="Dhiman H."/>
            <person name="Polson S."/>
            <person name="Griep S."/>
            <person name="Heffner K."/>
            <person name="Hernandez I."/>
            <person name="Brinkrolf K."/>
            <person name="Jadhav V."/>
            <person name="Samoudi M."/>
            <person name="Hao H."/>
            <person name="Kingham B."/>
            <person name="Goesmann A."/>
            <person name="Betenbaugh M.J."/>
            <person name="Lewis N.E."/>
            <person name="Borth N."/>
            <person name="Lee K.H."/>
        </authorList>
    </citation>
    <scope>NUCLEOTIDE SEQUENCE [LARGE SCALE GENOMIC DNA]</scope>
    <source>
        <strain evidence="13">17A/GY</strain>
    </source>
</reference>
<keyword evidence="8" id="KW-0804">Transcription</keyword>
<dbReference type="InterPro" id="IPR050758">
    <property type="entry name" value="Znf_C2H2-type"/>
</dbReference>
<keyword evidence="7" id="KW-0238">DNA-binding</keyword>
<dbReference type="PANTHER" id="PTHR23234">
    <property type="entry name" value="ZNF44 PROTEIN"/>
    <property type="match status" value="1"/>
</dbReference>
<evidence type="ECO:0000256" key="3">
    <source>
        <dbReference type="ARBA" id="ARBA00022737"/>
    </source>
</evidence>
<dbReference type="GO" id="GO:0008270">
    <property type="term" value="F:zinc ion binding"/>
    <property type="evidence" value="ECO:0007669"/>
    <property type="project" value="UniProtKB-KW"/>
</dbReference>
<proteinExistence type="predicted"/>
<dbReference type="GeneID" id="118239115"/>
<gene>
    <name evidence="14" type="primary">LOC118239115</name>
</gene>
<evidence type="ECO:0000256" key="10">
    <source>
        <dbReference type="PROSITE-ProRule" id="PRU00042"/>
    </source>
</evidence>
<evidence type="ECO:0000256" key="4">
    <source>
        <dbReference type="ARBA" id="ARBA00022771"/>
    </source>
</evidence>
<sequence length="188" mass="21670">MNAMTYDDVHINFTWEEWTLLDTPQKMLYKGYIWEDHTIEDHCAISKSHERHERSQTGEQTSVYTKCVKAFAYNSHLQRHKRTHTQEKPCECTQCGKAFAHHSHLLIHQRTHTGEKPYECNQCGDVLIWSSGVQDFPSILSQQKEYLARSVNPNNVSSPLAALKKSPGRREVLNISEPSMVSNSNVNE</sequence>
<dbReference type="PANTHER" id="PTHR23234:SF10">
    <property type="entry name" value="RIKEN CDNA 6720489N17 GENE-RELATED"/>
    <property type="match status" value="1"/>
</dbReference>
<dbReference type="SMART" id="SM00349">
    <property type="entry name" value="KRAB"/>
    <property type="match status" value="1"/>
</dbReference>
<dbReference type="PROSITE" id="PS50157">
    <property type="entry name" value="ZINC_FINGER_C2H2_2"/>
    <property type="match status" value="2"/>
</dbReference>
<keyword evidence="6" id="KW-0805">Transcription regulation</keyword>
<dbReference type="GO" id="GO:0003677">
    <property type="term" value="F:DNA binding"/>
    <property type="evidence" value="ECO:0007669"/>
    <property type="project" value="UniProtKB-KW"/>
</dbReference>
<dbReference type="SUPFAM" id="SSF57667">
    <property type="entry name" value="beta-beta-alpha zinc fingers"/>
    <property type="match status" value="1"/>
</dbReference>
<dbReference type="KEGG" id="cge:118239115"/>
<evidence type="ECO:0000313" key="13">
    <source>
        <dbReference type="Proteomes" id="UP001108280"/>
    </source>
</evidence>
<dbReference type="Pfam" id="PF01352">
    <property type="entry name" value="KRAB"/>
    <property type="match status" value="1"/>
</dbReference>
<dbReference type="OrthoDB" id="8922241at2759"/>
<dbReference type="GO" id="GO:0006355">
    <property type="term" value="P:regulation of DNA-templated transcription"/>
    <property type="evidence" value="ECO:0007669"/>
    <property type="project" value="InterPro"/>
</dbReference>
<keyword evidence="9" id="KW-0539">Nucleus</keyword>
<accession>A0A9J7K000</accession>
<dbReference type="InterPro" id="IPR036051">
    <property type="entry name" value="KRAB_dom_sf"/>
</dbReference>
<evidence type="ECO:0000313" key="14">
    <source>
        <dbReference type="RefSeq" id="XP_035302992.1"/>
    </source>
</evidence>
<keyword evidence="4 10" id="KW-0863">Zinc-finger</keyword>
<evidence type="ECO:0000256" key="9">
    <source>
        <dbReference type="ARBA" id="ARBA00023242"/>
    </source>
</evidence>
<dbReference type="InterPro" id="IPR036236">
    <property type="entry name" value="Znf_C2H2_sf"/>
</dbReference>
<dbReference type="RefSeq" id="XP_035302992.1">
    <property type="nucleotide sequence ID" value="XM_035447101.1"/>
</dbReference>
<evidence type="ECO:0000256" key="2">
    <source>
        <dbReference type="ARBA" id="ARBA00022723"/>
    </source>
</evidence>
<dbReference type="CDD" id="cd07765">
    <property type="entry name" value="KRAB_A-box"/>
    <property type="match status" value="1"/>
</dbReference>
<keyword evidence="13" id="KW-1185">Reference proteome</keyword>
<evidence type="ECO:0000256" key="1">
    <source>
        <dbReference type="ARBA" id="ARBA00004123"/>
    </source>
</evidence>
<organism evidence="13 14">
    <name type="scientific">Cricetulus griseus</name>
    <name type="common">Chinese hamster</name>
    <name type="synonym">Cricetulus barabensis griseus</name>
    <dbReference type="NCBI Taxonomy" id="10029"/>
    <lineage>
        <taxon>Eukaryota</taxon>
        <taxon>Metazoa</taxon>
        <taxon>Chordata</taxon>
        <taxon>Craniata</taxon>
        <taxon>Vertebrata</taxon>
        <taxon>Euteleostomi</taxon>
        <taxon>Mammalia</taxon>
        <taxon>Eutheria</taxon>
        <taxon>Euarchontoglires</taxon>
        <taxon>Glires</taxon>
        <taxon>Rodentia</taxon>
        <taxon>Myomorpha</taxon>
        <taxon>Muroidea</taxon>
        <taxon>Cricetidae</taxon>
        <taxon>Cricetinae</taxon>
        <taxon>Cricetulus</taxon>
    </lineage>
</organism>
<keyword evidence="5" id="KW-0862">Zinc</keyword>
<dbReference type="InterPro" id="IPR001909">
    <property type="entry name" value="KRAB"/>
</dbReference>
<evidence type="ECO:0000259" key="11">
    <source>
        <dbReference type="PROSITE" id="PS50157"/>
    </source>
</evidence>
<keyword evidence="3" id="KW-0677">Repeat</keyword>
<dbReference type="SMART" id="SM00355">
    <property type="entry name" value="ZnF_C2H2"/>
    <property type="match status" value="2"/>
</dbReference>
<feature type="domain" description="C2H2-type" evidence="11">
    <location>
        <begin position="90"/>
        <end position="117"/>
    </location>
</feature>
<evidence type="ECO:0000256" key="6">
    <source>
        <dbReference type="ARBA" id="ARBA00023015"/>
    </source>
</evidence>
<dbReference type="Pfam" id="PF00096">
    <property type="entry name" value="zf-C2H2"/>
    <property type="match status" value="2"/>
</dbReference>
<feature type="domain" description="KRAB" evidence="12">
    <location>
        <begin position="4"/>
        <end position="83"/>
    </location>
</feature>
<name>A0A9J7K000_CRIGR</name>
<evidence type="ECO:0000259" key="12">
    <source>
        <dbReference type="PROSITE" id="PS50805"/>
    </source>
</evidence>
<reference evidence="14" key="3">
    <citation type="submission" date="2025-08" db="UniProtKB">
        <authorList>
            <consortium name="RefSeq"/>
        </authorList>
    </citation>
    <scope>IDENTIFICATION</scope>
    <source>
        <strain evidence="14">17A/GY</strain>
        <tissue evidence="14">Liver</tissue>
    </source>
</reference>